<keyword evidence="2" id="KW-1185">Reference proteome</keyword>
<sequence length="94" mass="10683">MATPSDETFYHEENVKSKARFSISAAFRKVLQEQLRSRGEVTYGTQSALQRMELQQLAILGDQSALQRMELQQLAILGDQSALQRMELQQLAIL</sequence>
<dbReference type="AlphaFoldDB" id="A0A9Q1ER75"/>
<accession>A0A9Q1ER75</accession>
<dbReference type="EMBL" id="JAINUF010000013">
    <property type="protein sequence ID" value="KAJ8343520.1"/>
    <property type="molecule type" value="Genomic_DNA"/>
</dbReference>
<dbReference type="Proteomes" id="UP001152622">
    <property type="component" value="Chromosome 13"/>
</dbReference>
<comment type="caution">
    <text evidence="1">The sequence shown here is derived from an EMBL/GenBank/DDBJ whole genome shotgun (WGS) entry which is preliminary data.</text>
</comment>
<name>A0A9Q1ER75_SYNKA</name>
<organism evidence="1 2">
    <name type="scientific">Synaphobranchus kaupii</name>
    <name type="common">Kaup's arrowtooth eel</name>
    <dbReference type="NCBI Taxonomy" id="118154"/>
    <lineage>
        <taxon>Eukaryota</taxon>
        <taxon>Metazoa</taxon>
        <taxon>Chordata</taxon>
        <taxon>Craniata</taxon>
        <taxon>Vertebrata</taxon>
        <taxon>Euteleostomi</taxon>
        <taxon>Actinopterygii</taxon>
        <taxon>Neopterygii</taxon>
        <taxon>Teleostei</taxon>
        <taxon>Anguilliformes</taxon>
        <taxon>Synaphobranchidae</taxon>
        <taxon>Synaphobranchus</taxon>
    </lineage>
</organism>
<gene>
    <name evidence="1" type="ORF">SKAU_G00308490</name>
</gene>
<protein>
    <submittedName>
        <fullName evidence="1">Uncharacterized protein</fullName>
    </submittedName>
</protein>
<evidence type="ECO:0000313" key="1">
    <source>
        <dbReference type="EMBL" id="KAJ8343520.1"/>
    </source>
</evidence>
<proteinExistence type="predicted"/>
<evidence type="ECO:0000313" key="2">
    <source>
        <dbReference type="Proteomes" id="UP001152622"/>
    </source>
</evidence>
<reference evidence="1" key="1">
    <citation type="journal article" date="2023" name="Science">
        <title>Genome structures resolve the early diversification of teleost fishes.</title>
        <authorList>
            <person name="Parey E."/>
            <person name="Louis A."/>
            <person name="Montfort J."/>
            <person name="Bouchez O."/>
            <person name="Roques C."/>
            <person name="Iampietro C."/>
            <person name="Lluch J."/>
            <person name="Castinel A."/>
            <person name="Donnadieu C."/>
            <person name="Desvignes T."/>
            <person name="Floi Bucao C."/>
            <person name="Jouanno E."/>
            <person name="Wen M."/>
            <person name="Mejri S."/>
            <person name="Dirks R."/>
            <person name="Jansen H."/>
            <person name="Henkel C."/>
            <person name="Chen W.J."/>
            <person name="Zahm M."/>
            <person name="Cabau C."/>
            <person name="Klopp C."/>
            <person name="Thompson A.W."/>
            <person name="Robinson-Rechavi M."/>
            <person name="Braasch I."/>
            <person name="Lecointre G."/>
            <person name="Bobe J."/>
            <person name="Postlethwait J.H."/>
            <person name="Berthelot C."/>
            <person name="Roest Crollius H."/>
            <person name="Guiguen Y."/>
        </authorList>
    </citation>
    <scope>NUCLEOTIDE SEQUENCE</scope>
    <source>
        <strain evidence="1">WJC10195</strain>
    </source>
</reference>